<dbReference type="PANTHER" id="PTHR42872">
    <property type="entry name" value="PROTEIN-GLUTAMATE METHYLESTERASE/PROTEIN-GLUTAMINE GLUTAMINASE"/>
    <property type="match status" value="1"/>
</dbReference>
<dbReference type="GO" id="GO:0005737">
    <property type="term" value="C:cytoplasm"/>
    <property type="evidence" value="ECO:0007669"/>
    <property type="project" value="InterPro"/>
</dbReference>
<dbReference type="GO" id="GO:0000156">
    <property type="term" value="F:phosphorelay response regulator activity"/>
    <property type="evidence" value="ECO:0007669"/>
    <property type="project" value="InterPro"/>
</dbReference>
<protein>
    <recommendedName>
        <fullName evidence="2">protein-glutamate methylesterase</fullName>
        <ecNumber evidence="2">3.1.1.61</ecNumber>
    </recommendedName>
</protein>
<dbReference type="Pfam" id="PF01339">
    <property type="entry name" value="CheB_methylest"/>
    <property type="match status" value="1"/>
</dbReference>
<evidence type="ECO:0000313" key="7">
    <source>
        <dbReference type="EMBL" id="OKA18521.1"/>
    </source>
</evidence>
<feature type="active site" evidence="4">
    <location>
        <position position="142"/>
    </location>
</feature>
<dbReference type="RefSeq" id="WP_060692271.1">
    <property type="nucleotide sequence ID" value="NZ_CP012676.1"/>
</dbReference>
<dbReference type="EMBL" id="MPJD01000039">
    <property type="protein sequence ID" value="OKA18521.1"/>
    <property type="molecule type" value="Genomic_DNA"/>
</dbReference>
<accession>A0A1Q4KBJ9</accession>
<dbReference type="SUPFAM" id="SSF52738">
    <property type="entry name" value="Methylesterase CheB, C-terminal domain"/>
    <property type="match status" value="1"/>
</dbReference>
<keyword evidence="9" id="KW-1185">Reference proteome</keyword>
<dbReference type="InterPro" id="IPR035909">
    <property type="entry name" value="CheB_C"/>
</dbReference>
<comment type="catalytic activity">
    <reaction evidence="3">
        <text>[protein]-L-glutamate 5-O-methyl ester + H2O = L-glutamyl-[protein] + methanol + H(+)</text>
        <dbReference type="Rhea" id="RHEA:23236"/>
        <dbReference type="Rhea" id="RHEA-COMP:10208"/>
        <dbReference type="Rhea" id="RHEA-COMP:10311"/>
        <dbReference type="ChEBI" id="CHEBI:15377"/>
        <dbReference type="ChEBI" id="CHEBI:15378"/>
        <dbReference type="ChEBI" id="CHEBI:17790"/>
        <dbReference type="ChEBI" id="CHEBI:29973"/>
        <dbReference type="ChEBI" id="CHEBI:82795"/>
        <dbReference type="EC" id="3.1.1.61"/>
    </reaction>
</comment>
<feature type="active site" evidence="4">
    <location>
        <position position="49"/>
    </location>
</feature>
<gene>
    <name evidence="6" type="ORF">BOH73_22670</name>
    <name evidence="7" type="ORF">BOH74_20355</name>
</gene>
<dbReference type="AlphaFoldDB" id="A0A0M5LVI6"/>
<comment type="caution">
    <text evidence="7">The sequence shown here is derived from an EMBL/GenBank/DDBJ whole genome shotgun (WGS) entry which is preliminary data.</text>
</comment>
<feature type="domain" description="CheB-type methylesterase" evidence="5">
    <location>
        <begin position="13"/>
        <end position="190"/>
    </location>
</feature>
<dbReference type="EC" id="3.1.1.61" evidence="2"/>
<dbReference type="GO" id="GO:0006935">
    <property type="term" value="P:chemotaxis"/>
    <property type="evidence" value="ECO:0007669"/>
    <property type="project" value="UniProtKB-UniRule"/>
</dbReference>
<dbReference type="InterPro" id="IPR000673">
    <property type="entry name" value="Sig_transdc_resp-reg_Me-estase"/>
</dbReference>
<evidence type="ECO:0000256" key="4">
    <source>
        <dbReference type="PROSITE-ProRule" id="PRU00050"/>
    </source>
</evidence>
<proteinExistence type="predicted"/>
<feature type="active site" evidence="4">
    <location>
        <position position="22"/>
    </location>
</feature>
<evidence type="ECO:0000256" key="3">
    <source>
        <dbReference type="ARBA" id="ARBA00048267"/>
    </source>
</evidence>
<organism evidence="7 8">
    <name type="scientific">Pseudomonas versuta</name>
    <dbReference type="NCBI Taxonomy" id="1788301"/>
    <lineage>
        <taxon>Bacteria</taxon>
        <taxon>Pseudomonadati</taxon>
        <taxon>Pseudomonadota</taxon>
        <taxon>Gammaproteobacteria</taxon>
        <taxon>Pseudomonadales</taxon>
        <taxon>Pseudomonadaceae</taxon>
        <taxon>Pseudomonas</taxon>
    </lineage>
</organism>
<dbReference type="EMBL" id="MPJC01000031">
    <property type="protein sequence ID" value="OKA17503.1"/>
    <property type="molecule type" value="Genomic_DNA"/>
</dbReference>
<dbReference type="Proteomes" id="UP000185990">
    <property type="component" value="Unassembled WGS sequence"/>
</dbReference>
<dbReference type="CDD" id="cd16433">
    <property type="entry name" value="CheB"/>
    <property type="match status" value="1"/>
</dbReference>
<sequence length="201" mass="21913">MSVLTEETSRLRPVDAVVVGASAGGVEALLAIFKDLPGDFGLPIIVVLHLPDERRSQLAEVFDRRLSIAVKEAGDKEPIIPGTLYFAAPGYHLSVEDDYSFSFSQEARVHYSRPSIDYLFESAADAYQQRLAAILLTGANQDGAQGLETIKLRGGLTIVQDPEEALVATMPQAALDRIQPDYILPLCGIGRLLCELERIEC</sequence>
<dbReference type="KEGG" id="ppsy:AOC04_08140"/>
<evidence type="ECO:0000256" key="2">
    <source>
        <dbReference type="ARBA" id="ARBA00039140"/>
    </source>
</evidence>
<dbReference type="Gene3D" id="3.40.50.180">
    <property type="entry name" value="Methylesterase CheB, C-terminal domain"/>
    <property type="match status" value="1"/>
</dbReference>
<dbReference type="Proteomes" id="UP000186677">
    <property type="component" value="Unassembled WGS sequence"/>
</dbReference>
<reference evidence="7 8" key="1">
    <citation type="submission" date="2016-11" db="EMBL/GenBank/DDBJ databases">
        <title>Draft genome of Pseudomonas versuta A4R1.12.</title>
        <authorList>
            <person name="See-Too W.-S."/>
        </authorList>
    </citation>
    <scope>NUCLEOTIDE SEQUENCE [LARGE SCALE GENOMIC DNA]</scope>
    <source>
        <strain evidence="7 8">A4R1.12</strain>
    </source>
</reference>
<keyword evidence="1 4" id="KW-0378">Hydrolase</keyword>
<accession>A0A0M5LVI6</accession>
<evidence type="ECO:0000259" key="5">
    <source>
        <dbReference type="PROSITE" id="PS50122"/>
    </source>
</evidence>
<name>A0A0M5LVI6_9PSED</name>
<evidence type="ECO:0000313" key="6">
    <source>
        <dbReference type="EMBL" id="OKA17503.1"/>
    </source>
</evidence>
<dbReference type="PROSITE" id="PS50122">
    <property type="entry name" value="CHEB"/>
    <property type="match status" value="1"/>
</dbReference>
<dbReference type="GO" id="GO:0008984">
    <property type="term" value="F:protein-glutamate methylesterase activity"/>
    <property type="evidence" value="ECO:0007669"/>
    <property type="project" value="UniProtKB-EC"/>
</dbReference>
<evidence type="ECO:0000313" key="8">
    <source>
        <dbReference type="Proteomes" id="UP000185990"/>
    </source>
</evidence>
<reference evidence="6 9" key="2">
    <citation type="submission" date="2016-11" db="EMBL/GenBank/DDBJ databases">
        <title>Draft genome of Pseudomonas versuta A4R1.5.</title>
        <authorList>
            <person name="See-Too W.-S."/>
        </authorList>
    </citation>
    <scope>NUCLEOTIDE SEQUENCE [LARGE SCALE GENOMIC DNA]</scope>
    <source>
        <strain evidence="6 9">A4R1.5</strain>
    </source>
</reference>
<evidence type="ECO:0000256" key="1">
    <source>
        <dbReference type="ARBA" id="ARBA00022801"/>
    </source>
</evidence>
<keyword evidence="4" id="KW-0145">Chemotaxis</keyword>
<evidence type="ECO:0000313" key="9">
    <source>
        <dbReference type="Proteomes" id="UP000186677"/>
    </source>
</evidence>
<dbReference type="PANTHER" id="PTHR42872:SF6">
    <property type="entry name" value="PROTEIN-GLUTAMATE METHYLESTERASE_PROTEIN-GLUTAMINE GLUTAMINASE"/>
    <property type="match status" value="1"/>
</dbReference>